<dbReference type="GO" id="GO:0007165">
    <property type="term" value="P:signal transduction"/>
    <property type="evidence" value="ECO:0007669"/>
    <property type="project" value="UniProtKB-KW"/>
</dbReference>
<dbReference type="CDD" id="cd06225">
    <property type="entry name" value="HAMP"/>
    <property type="match status" value="1"/>
</dbReference>
<keyword evidence="10" id="KW-1185">Reference proteome</keyword>
<dbReference type="InterPro" id="IPR003660">
    <property type="entry name" value="HAMP_dom"/>
</dbReference>
<keyword evidence="1" id="KW-0145">Chemotaxis</keyword>
<evidence type="ECO:0000256" key="2">
    <source>
        <dbReference type="ARBA" id="ARBA00029447"/>
    </source>
</evidence>
<dbReference type="GO" id="GO:0005886">
    <property type="term" value="C:plasma membrane"/>
    <property type="evidence" value="ECO:0007669"/>
    <property type="project" value="TreeGrafter"/>
</dbReference>
<dbReference type="OrthoDB" id="9814362at2"/>
<evidence type="ECO:0000256" key="6">
    <source>
        <dbReference type="SAM" id="Phobius"/>
    </source>
</evidence>
<feature type="region of interest" description="Disordered" evidence="5">
    <location>
        <begin position="500"/>
        <end position="556"/>
    </location>
</feature>
<accession>A0A5C4N357</accession>
<dbReference type="InterPro" id="IPR004089">
    <property type="entry name" value="MCPsignal_dom"/>
</dbReference>
<dbReference type="Proteomes" id="UP000305887">
    <property type="component" value="Unassembled WGS sequence"/>
</dbReference>
<comment type="caution">
    <text evidence="9">The sequence shown here is derived from an EMBL/GenBank/DDBJ whole genome shotgun (WGS) entry which is preliminary data.</text>
</comment>
<dbReference type="InterPro" id="IPR051310">
    <property type="entry name" value="MCP_chemotaxis"/>
</dbReference>
<keyword evidence="6" id="KW-1133">Transmembrane helix</keyword>
<evidence type="ECO:0000313" key="10">
    <source>
        <dbReference type="Proteomes" id="UP000305887"/>
    </source>
</evidence>
<dbReference type="PROSITE" id="PS50885">
    <property type="entry name" value="HAMP"/>
    <property type="match status" value="1"/>
</dbReference>
<dbReference type="EMBL" id="VDFU01000002">
    <property type="protein sequence ID" value="TNC52368.1"/>
    <property type="molecule type" value="Genomic_DNA"/>
</dbReference>
<keyword evidence="3" id="KW-0807">Transducer</keyword>
<dbReference type="PANTHER" id="PTHR43531">
    <property type="entry name" value="PROTEIN ICFG"/>
    <property type="match status" value="1"/>
</dbReference>
<feature type="transmembrane region" description="Helical" evidence="6">
    <location>
        <begin position="190"/>
        <end position="213"/>
    </location>
</feature>
<evidence type="ECO:0000256" key="1">
    <source>
        <dbReference type="ARBA" id="ARBA00022500"/>
    </source>
</evidence>
<organism evidence="9 10">
    <name type="scientific">Rubellimicrobium rubrum</name>
    <dbReference type="NCBI Taxonomy" id="2585369"/>
    <lineage>
        <taxon>Bacteria</taxon>
        <taxon>Pseudomonadati</taxon>
        <taxon>Pseudomonadota</taxon>
        <taxon>Alphaproteobacteria</taxon>
        <taxon>Rhodobacterales</taxon>
        <taxon>Roseobacteraceae</taxon>
        <taxon>Rubellimicrobium</taxon>
    </lineage>
</organism>
<dbReference type="RefSeq" id="WP_139075052.1">
    <property type="nucleotide sequence ID" value="NZ_VDFU01000002.1"/>
</dbReference>
<dbReference type="Pfam" id="PF12729">
    <property type="entry name" value="4HB_MCP_1"/>
    <property type="match status" value="1"/>
</dbReference>
<evidence type="ECO:0000256" key="5">
    <source>
        <dbReference type="SAM" id="MobiDB-lite"/>
    </source>
</evidence>
<dbReference type="GO" id="GO:0006935">
    <property type="term" value="P:chemotaxis"/>
    <property type="evidence" value="ECO:0007669"/>
    <property type="project" value="UniProtKB-KW"/>
</dbReference>
<evidence type="ECO:0000259" key="8">
    <source>
        <dbReference type="PROSITE" id="PS50885"/>
    </source>
</evidence>
<keyword evidence="6" id="KW-0812">Transmembrane</keyword>
<dbReference type="SUPFAM" id="SSF58104">
    <property type="entry name" value="Methyl-accepting chemotaxis protein (MCP) signaling domain"/>
    <property type="match status" value="1"/>
</dbReference>
<evidence type="ECO:0000256" key="3">
    <source>
        <dbReference type="PROSITE-ProRule" id="PRU00284"/>
    </source>
</evidence>
<comment type="similarity">
    <text evidence="2">Belongs to the methyl-accepting chemotaxis (MCP) protein family.</text>
</comment>
<dbReference type="PANTHER" id="PTHR43531:SF11">
    <property type="entry name" value="METHYL-ACCEPTING CHEMOTAXIS PROTEIN 3"/>
    <property type="match status" value="1"/>
</dbReference>
<dbReference type="AlphaFoldDB" id="A0A5C4N357"/>
<feature type="domain" description="HAMP" evidence="8">
    <location>
        <begin position="225"/>
        <end position="263"/>
    </location>
</feature>
<dbReference type="InterPro" id="IPR024478">
    <property type="entry name" value="HlyB_4HB_MCP"/>
</dbReference>
<dbReference type="GO" id="GO:0004888">
    <property type="term" value="F:transmembrane signaling receptor activity"/>
    <property type="evidence" value="ECO:0007669"/>
    <property type="project" value="InterPro"/>
</dbReference>
<keyword evidence="6" id="KW-0472">Membrane</keyword>
<dbReference type="PRINTS" id="PR00260">
    <property type="entry name" value="CHEMTRNSDUCR"/>
</dbReference>
<feature type="coiled-coil region" evidence="4">
    <location>
        <begin position="78"/>
        <end position="105"/>
    </location>
</feature>
<feature type="compositionally biased region" description="Polar residues" evidence="5">
    <location>
        <begin position="547"/>
        <end position="556"/>
    </location>
</feature>
<gene>
    <name evidence="9" type="ORF">FHG66_02165</name>
</gene>
<dbReference type="Gene3D" id="1.10.287.950">
    <property type="entry name" value="Methyl-accepting chemotaxis protein"/>
    <property type="match status" value="1"/>
</dbReference>
<proteinExistence type="inferred from homology"/>
<evidence type="ECO:0000313" key="9">
    <source>
        <dbReference type="EMBL" id="TNC52368.1"/>
    </source>
</evidence>
<evidence type="ECO:0000259" key="7">
    <source>
        <dbReference type="PROSITE" id="PS50111"/>
    </source>
</evidence>
<dbReference type="Pfam" id="PF00015">
    <property type="entry name" value="MCPsignal"/>
    <property type="match status" value="1"/>
</dbReference>
<dbReference type="SMART" id="SM00283">
    <property type="entry name" value="MA"/>
    <property type="match status" value="1"/>
</dbReference>
<reference evidence="9 10" key="1">
    <citation type="submission" date="2019-06" db="EMBL/GenBank/DDBJ databases">
        <title>YIM 131921 draft genome.</title>
        <authorList>
            <person name="Jiang L."/>
        </authorList>
    </citation>
    <scope>NUCLEOTIDE SEQUENCE [LARGE SCALE GENOMIC DNA]</scope>
    <source>
        <strain evidence="9 10">YIM 131921</strain>
    </source>
</reference>
<protein>
    <submittedName>
        <fullName evidence="9">Methyl-accepting chemotaxis protein</fullName>
    </submittedName>
</protein>
<dbReference type="PROSITE" id="PS50111">
    <property type="entry name" value="CHEMOTAXIS_TRANSDUC_2"/>
    <property type="match status" value="1"/>
</dbReference>
<evidence type="ECO:0000256" key="4">
    <source>
        <dbReference type="SAM" id="Coils"/>
    </source>
</evidence>
<name>A0A5C4N357_9RHOB</name>
<feature type="domain" description="Methyl-accepting transducer" evidence="7">
    <location>
        <begin position="268"/>
        <end position="483"/>
    </location>
</feature>
<sequence length="556" mass="59193">MRLNLKLKLAAVFAVIMLAAGGIVVLALQSLQALDKRVDIIVDNDVETLRLAEELENKTLVIQREARNHILYDDPTGMKAIEDRIATARQEASAIKDKLLTLEDEAGRALIEQFWALNMQLREINNRGTEASRLSTPEGNARAFALLSGEGEELWTQMQPLLKQLIDKARADMAAAVSETDATYARSRTLLIGIAGLSTLIGVMGATWITVGISRGMARNLRISRAVAEGDLSETTEVRGTDEIADALRNQNAMIERLRRVVGDAMANVRQVASASAELASTASQLSQGASEQAAATEEASAAMEQMAANIKQTAHSAAETEAMATRSAAEARDSGQAVTEAVAAMRTIAEQILVVQEIARQTDLLALNAAVEAARAGEHGRGFAVVASEVRKLAERTQNTAGEISRLSGNTVQVAQLAGRRLETLVPSIERTAQLVGQIAHANQELDTGAQQVTQAIEQLNGVTQQNTSASQQVSSTAEELAGQADALQSGMAFFRLDGGASRAPQPMPAATVQAQPEPVVASPAPRQPPAKGFALDLGGEDDLDSQFTRTVRRA</sequence>
<dbReference type="InterPro" id="IPR004090">
    <property type="entry name" value="Chemotax_Me-accpt_rcpt"/>
</dbReference>
<keyword evidence="4" id="KW-0175">Coiled coil</keyword>